<feature type="transmembrane region" description="Helical" evidence="17">
    <location>
        <begin position="122"/>
        <end position="146"/>
    </location>
</feature>
<evidence type="ECO:0000256" key="7">
    <source>
        <dbReference type="ARBA" id="ARBA00022692"/>
    </source>
</evidence>
<feature type="transmembrane region" description="Helical" evidence="17">
    <location>
        <begin position="383"/>
        <end position="407"/>
    </location>
</feature>
<dbReference type="GO" id="GO:0015293">
    <property type="term" value="F:symporter activity"/>
    <property type="evidence" value="ECO:0007669"/>
    <property type="project" value="UniProtKB-KW"/>
</dbReference>
<protein>
    <submittedName>
        <fullName evidence="19">Sodium/potassium/calcium exchanger 5</fullName>
    </submittedName>
</protein>
<keyword evidence="16" id="KW-0739">Sodium transport</keyword>
<dbReference type="Gene3D" id="1.20.1420.30">
    <property type="entry name" value="NCX, central ion-binding region"/>
    <property type="match status" value="2"/>
</dbReference>
<feature type="domain" description="Sodium/calcium exchanger membrane region" evidence="18">
    <location>
        <begin position="87"/>
        <end position="229"/>
    </location>
</feature>
<evidence type="ECO:0000256" key="11">
    <source>
        <dbReference type="ARBA" id="ARBA00022958"/>
    </source>
</evidence>
<comment type="subcellular location">
    <subcellularLocation>
        <location evidence="1">Membrane</location>
        <topology evidence="1">Multi-pass membrane protein</topology>
    </subcellularLocation>
</comment>
<feature type="transmembrane region" description="Helical" evidence="17">
    <location>
        <begin position="355"/>
        <end position="377"/>
    </location>
</feature>
<dbReference type="InterPro" id="IPR004481">
    <property type="entry name" value="K/Na/Ca-exchanger"/>
</dbReference>
<feature type="transmembrane region" description="Helical" evidence="17">
    <location>
        <begin position="211"/>
        <end position="231"/>
    </location>
</feature>
<evidence type="ECO:0000256" key="8">
    <source>
        <dbReference type="ARBA" id="ARBA00022729"/>
    </source>
</evidence>
<keyword evidence="15 17" id="KW-0472">Membrane</keyword>
<keyword evidence="3" id="KW-0813">Transport</keyword>
<keyword evidence="12 17" id="KW-1133">Transmembrane helix</keyword>
<name>A0A2S2NBT8_SCHGA</name>
<keyword evidence="10" id="KW-0769">Symport</keyword>
<evidence type="ECO:0000259" key="18">
    <source>
        <dbReference type="Pfam" id="PF01699"/>
    </source>
</evidence>
<dbReference type="PANTHER" id="PTHR10846">
    <property type="entry name" value="SODIUM/POTASSIUM/CALCIUM EXCHANGER"/>
    <property type="match status" value="1"/>
</dbReference>
<evidence type="ECO:0000256" key="17">
    <source>
        <dbReference type="SAM" id="Phobius"/>
    </source>
</evidence>
<keyword evidence="6" id="KW-0109">Calcium transport</keyword>
<evidence type="ECO:0000256" key="9">
    <source>
        <dbReference type="ARBA" id="ARBA00022837"/>
    </source>
</evidence>
<keyword evidence="13" id="KW-0915">Sodium</keyword>
<evidence type="ECO:0000256" key="3">
    <source>
        <dbReference type="ARBA" id="ARBA00022448"/>
    </source>
</evidence>
<evidence type="ECO:0000256" key="2">
    <source>
        <dbReference type="ARBA" id="ARBA00005364"/>
    </source>
</evidence>
<evidence type="ECO:0000256" key="16">
    <source>
        <dbReference type="ARBA" id="ARBA00023201"/>
    </source>
</evidence>
<dbReference type="EMBL" id="GGMR01002044">
    <property type="protein sequence ID" value="MBY14663.1"/>
    <property type="molecule type" value="Transcribed_RNA"/>
</dbReference>
<evidence type="ECO:0000256" key="10">
    <source>
        <dbReference type="ARBA" id="ARBA00022847"/>
    </source>
</evidence>
<keyword evidence="5" id="KW-0633">Potassium transport</keyword>
<evidence type="ECO:0000256" key="4">
    <source>
        <dbReference type="ARBA" id="ARBA00022449"/>
    </source>
</evidence>
<dbReference type="FunFam" id="1.20.1420.30:FF:000009">
    <property type="entry name" value="sodium/potassium/calcium exchanger 5 isoform X2"/>
    <property type="match status" value="1"/>
</dbReference>
<dbReference type="AlphaFoldDB" id="A0A2S2NBT8"/>
<accession>A0A2S2NBT8</accession>
<keyword evidence="14" id="KW-0406">Ion transport</keyword>
<feature type="transmembrane region" description="Helical" evidence="17">
    <location>
        <begin position="21"/>
        <end position="39"/>
    </location>
</feature>
<keyword evidence="8" id="KW-0732">Signal</keyword>
<feature type="transmembrane region" description="Helical" evidence="17">
    <location>
        <begin position="187"/>
        <end position="205"/>
    </location>
</feature>
<evidence type="ECO:0000256" key="5">
    <source>
        <dbReference type="ARBA" id="ARBA00022538"/>
    </source>
</evidence>
<feature type="transmembrane region" description="Helical" evidence="17">
    <location>
        <begin position="318"/>
        <end position="343"/>
    </location>
</feature>
<evidence type="ECO:0000256" key="6">
    <source>
        <dbReference type="ARBA" id="ARBA00022568"/>
    </source>
</evidence>
<dbReference type="InterPro" id="IPR004837">
    <property type="entry name" value="NaCa_Exmemb"/>
</dbReference>
<evidence type="ECO:0000313" key="19">
    <source>
        <dbReference type="EMBL" id="MBY14663.1"/>
    </source>
</evidence>
<dbReference type="Pfam" id="PF01699">
    <property type="entry name" value="Na_Ca_ex"/>
    <property type="match status" value="2"/>
</dbReference>
<keyword evidence="9" id="KW-0106">Calcium</keyword>
<keyword evidence="11" id="KW-0630">Potassium</keyword>
<evidence type="ECO:0000256" key="15">
    <source>
        <dbReference type="ARBA" id="ARBA00023136"/>
    </source>
</evidence>
<gene>
    <name evidence="19" type="primary">SLC24A5_1</name>
    <name evidence="19" type="ORF">g.173897</name>
</gene>
<proteinExistence type="inferred from homology"/>
<evidence type="ECO:0000256" key="1">
    <source>
        <dbReference type="ARBA" id="ARBA00004141"/>
    </source>
</evidence>
<organism evidence="19">
    <name type="scientific">Schizaphis graminum</name>
    <name type="common">Green bug aphid</name>
    <dbReference type="NCBI Taxonomy" id="13262"/>
    <lineage>
        <taxon>Eukaryota</taxon>
        <taxon>Metazoa</taxon>
        <taxon>Ecdysozoa</taxon>
        <taxon>Arthropoda</taxon>
        <taxon>Hexapoda</taxon>
        <taxon>Insecta</taxon>
        <taxon>Pterygota</taxon>
        <taxon>Neoptera</taxon>
        <taxon>Paraneoptera</taxon>
        <taxon>Hemiptera</taxon>
        <taxon>Sternorrhyncha</taxon>
        <taxon>Aphidomorpha</taxon>
        <taxon>Aphidoidea</taxon>
        <taxon>Aphididae</taxon>
        <taxon>Aphidini</taxon>
        <taxon>Schizaphis</taxon>
    </lineage>
</organism>
<dbReference type="GO" id="GO:0006874">
    <property type="term" value="P:intracellular calcium ion homeostasis"/>
    <property type="evidence" value="ECO:0007669"/>
    <property type="project" value="TreeGrafter"/>
</dbReference>
<sequence>MMVTFENYLQVVNHKNWKAKLYSIILAIFVLIFYCLKSNTRSSHESDIKHVTRILLSINKTKNQKEKSLFEEIFIFEERSYTILCTSVIALYLFLFLGVVCNRYLVPSIHIISHRMKLSQDVAGASVMAAAVACPELFVNILATFFTEGDVGIGTVVGTGLFNILLVPGLCVLMADQEFIHLENWPITRDVSMYLLTISLLVWSLADNKVYAYEAFILIIFYMVYLLILSYSSYFEKIFKYISQQKNKVFDDCNESQPILPLNGVAENGFIVQEHIILPKWKDRIRDKLLNFKELLVWPIVLILKVTVPSCDSLDRVFWIPITMFMCIFWIGCGSFFIVELITIIGNEFSIPDSVMGITLLAIGMSVPEMVSSIAVARQGQGTMALCTALSSSTFDVLICLGVPWFIKAMWFNKDNTSASINVHSRSLDDSAIAVMLSTIGFMILMCAKTFVLTKKSGGFLVFIWLFICSAMVYNEYATH</sequence>
<dbReference type="PANTHER" id="PTHR10846:SF73">
    <property type="entry name" value="SODIUM_CALCIUM EXCHANGER MEMBRANE REGION DOMAIN-CONTAINING PROTEIN"/>
    <property type="match status" value="1"/>
</dbReference>
<dbReference type="InterPro" id="IPR044880">
    <property type="entry name" value="NCX_ion-bd_dom_sf"/>
</dbReference>
<feature type="transmembrane region" description="Helical" evidence="17">
    <location>
        <begin position="81"/>
        <end position="101"/>
    </location>
</feature>
<comment type="similarity">
    <text evidence="2">Belongs to the Ca(2+):cation antiporter (CaCA) (TC 2.A.19) family. SLC24A subfamily.</text>
</comment>
<evidence type="ECO:0000256" key="13">
    <source>
        <dbReference type="ARBA" id="ARBA00023053"/>
    </source>
</evidence>
<keyword evidence="7 17" id="KW-0812">Transmembrane</keyword>
<feature type="transmembrane region" description="Helical" evidence="17">
    <location>
        <begin position="428"/>
        <end position="452"/>
    </location>
</feature>
<dbReference type="GO" id="GO:0005886">
    <property type="term" value="C:plasma membrane"/>
    <property type="evidence" value="ECO:0007669"/>
    <property type="project" value="TreeGrafter"/>
</dbReference>
<evidence type="ECO:0000256" key="12">
    <source>
        <dbReference type="ARBA" id="ARBA00022989"/>
    </source>
</evidence>
<evidence type="ECO:0000256" key="14">
    <source>
        <dbReference type="ARBA" id="ARBA00023065"/>
    </source>
</evidence>
<reference evidence="19" key="1">
    <citation type="submission" date="2018-04" db="EMBL/GenBank/DDBJ databases">
        <title>Transcriptome of Schizaphis graminum biotype I.</title>
        <authorList>
            <person name="Scully E.D."/>
            <person name="Geib S.M."/>
            <person name="Palmer N.A."/>
            <person name="Koch K."/>
            <person name="Bradshaw J."/>
            <person name="Heng-Moss T."/>
            <person name="Sarath G."/>
        </authorList>
    </citation>
    <scope>NUCLEOTIDE SEQUENCE</scope>
</reference>
<dbReference type="GO" id="GO:0005262">
    <property type="term" value="F:calcium channel activity"/>
    <property type="evidence" value="ECO:0007669"/>
    <property type="project" value="TreeGrafter"/>
</dbReference>
<feature type="domain" description="Sodium/calcium exchanger membrane region" evidence="18">
    <location>
        <begin position="321"/>
        <end position="470"/>
    </location>
</feature>
<dbReference type="GO" id="GO:0008273">
    <property type="term" value="F:calcium, potassium:sodium antiporter activity"/>
    <property type="evidence" value="ECO:0007669"/>
    <property type="project" value="TreeGrafter"/>
</dbReference>
<feature type="transmembrane region" description="Helical" evidence="17">
    <location>
        <begin position="458"/>
        <end position="477"/>
    </location>
</feature>
<feature type="transmembrane region" description="Helical" evidence="17">
    <location>
        <begin position="152"/>
        <end position="175"/>
    </location>
</feature>
<keyword evidence="4" id="KW-0050">Antiport</keyword>